<keyword evidence="3" id="KW-1185">Reference proteome</keyword>
<dbReference type="Proteomes" id="UP000503144">
    <property type="component" value="Chromosome"/>
</dbReference>
<sequence>MQKQHAKLTTITEIADVPVTTRSDSVGFSGYMPADDTVCFSQQVTAGAVWLNTTVRPQRNSYGKTTGYTITSSATKAAEVLAAPVNRQIAIAETGKERQQTAVRNATMEKSATSYKSVFRLNVAGVITIVLALALYLIYRYLKKKQKNEERRD</sequence>
<organism evidence="2 3">
    <name type="scientific">Chitinophaga oryzae</name>
    <dbReference type="NCBI Taxonomy" id="2725414"/>
    <lineage>
        <taxon>Bacteria</taxon>
        <taxon>Pseudomonadati</taxon>
        <taxon>Bacteroidota</taxon>
        <taxon>Chitinophagia</taxon>
        <taxon>Chitinophagales</taxon>
        <taxon>Chitinophagaceae</taxon>
        <taxon>Chitinophaga</taxon>
    </lineage>
</organism>
<keyword evidence="1" id="KW-0472">Membrane</keyword>
<dbReference type="RefSeq" id="WP_168861317.1">
    <property type="nucleotide sequence ID" value="NZ_CP051204.2"/>
</dbReference>
<evidence type="ECO:0000256" key="1">
    <source>
        <dbReference type="SAM" id="Phobius"/>
    </source>
</evidence>
<evidence type="ECO:0000313" key="3">
    <source>
        <dbReference type="Proteomes" id="UP000503144"/>
    </source>
</evidence>
<keyword evidence="1" id="KW-1133">Transmembrane helix</keyword>
<proteinExistence type="predicted"/>
<gene>
    <name evidence="2" type="ORF">HF324_18395</name>
</gene>
<feature type="transmembrane region" description="Helical" evidence="1">
    <location>
        <begin position="121"/>
        <end position="142"/>
    </location>
</feature>
<accession>A0ABX6LHW7</accession>
<keyword evidence="1" id="KW-0812">Transmembrane</keyword>
<protein>
    <submittedName>
        <fullName evidence="2">Uncharacterized protein</fullName>
    </submittedName>
</protein>
<reference evidence="2" key="1">
    <citation type="submission" date="2020-09" db="EMBL/GenBank/DDBJ databases">
        <authorList>
            <person name="Kittiwongwattana C."/>
        </authorList>
    </citation>
    <scope>NUCLEOTIDE SEQUENCE</scope>
    <source>
        <strain evidence="2">1303</strain>
    </source>
</reference>
<evidence type="ECO:0000313" key="2">
    <source>
        <dbReference type="EMBL" id="QJB39719.1"/>
    </source>
</evidence>
<name>A0ABX6LHW7_9BACT</name>
<dbReference type="EMBL" id="CP051204">
    <property type="protein sequence ID" value="QJB39719.1"/>
    <property type="molecule type" value="Genomic_DNA"/>
</dbReference>